<keyword evidence="7" id="KW-1185">Reference proteome</keyword>
<keyword evidence="5" id="KW-0539">Nucleus</keyword>
<dbReference type="AlphaFoldDB" id="A0A8H5HNT1"/>
<evidence type="ECO:0000256" key="3">
    <source>
        <dbReference type="ARBA" id="ARBA00022771"/>
    </source>
</evidence>
<sequence length="528" mass="60051">MELTLLIASTMNMEYKPYLLNVANISAFHKTVENLLEIVLQEIKYATEILKIIVVAWCTDTSGKSAKMRHQLKLKMPWIITLDCWCHQINLVVSDIFKVKGVFIKCIEGAIEVIKWFNNHSRTLGMLKEVQRQKLLKVLALILPALTRWTSHYLAICQLLDLKVVFKQLLLDSRETVLCCAGKKTKAKLEAEVIIGVLEGWDFWPNLKRVKAHLEPLAIAANPTSPKSNNAQLDTIVLTLVNLYRMYSDESRGFDVSISRAVLASLEKRWANADRPIFILAMVLDPYIRANFFAKESLYPYQRLFNTLGEPNHAFRTAFGHYMHWTGEWSDEAMGLPYHKKAAVQEEKSALVEMAMRIHSATPNSAATEQIFSQFGIKHSKHQDRTHPEKIRKEVLLKMNTLSKFGPSPRQKCVFGDEDSNHFETDVSTPSQPEASTSINPMDPLHFSTMAREMVAEASHNSTDTAATTPLICTLFGWSPIRRSNHSKPPKDARDNIDRLANQLVDRLPTKRDLLNSADLALGRWRSE</sequence>
<evidence type="ECO:0000256" key="2">
    <source>
        <dbReference type="ARBA" id="ARBA00022723"/>
    </source>
</evidence>
<dbReference type="GO" id="GO:0005634">
    <property type="term" value="C:nucleus"/>
    <property type="evidence" value="ECO:0007669"/>
    <property type="project" value="UniProtKB-SubCell"/>
</dbReference>
<keyword evidence="4" id="KW-0862">Zinc</keyword>
<evidence type="ECO:0008006" key="8">
    <source>
        <dbReference type="Google" id="ProtNLM"/>
    </source>
</evidence>
<name>A0A8H5HNT1_9AGAR</name>
<evidence type="ECO:0000313" key="6">
    <source>
        <dbReference type="EMBL" id="KAF5386718.1"/>
    </source>
</evidence>
<evidence type="ECO:0000313" key="7">
    <source>
        <dbReference type="Proteomes" id="UP000565441"/>
    </source>
</evidence>
<dbReference type="PANTHER" id="PTHR46481:SF10">
    <property type="entry name" value="ZINC FINGER BED DOMAIN-CONTAINING PROTEIN 39"/>
    <property type="match status" value="1"/>
</dbReference>
<evidence type="ECO:0000256" key="1">
    <source>
        <dbReference type="ARBA" id="ARBA00004123"/>
    </source>
</evidence>
<dbReference type="InterPro" id="IPR052035">
    <property type="entry name" value="ZnF_BED_domain_contain"/>
</dbReference>
<comment type="caution">
    <text evidence="6">The sequence shown here is derived from an EMBL/GenBank/DDBJ whole genome shotgun (WGS) entry which is preliminary data.</text>
</comment>
<gene>
    <name evidence="6" type="ORF">D9615_002122</name>
</gene>
<dbReference type="Proteomes" id="UP000565441">
    <property type="component" value="Unassembled WGS sequence"/>
</dbReference>
<protein>
    <recommendedName>
        <fullName evidence="8">DUF659 domain-containing protein</fullName>
    </recommendedName>
</protein>
<dbReference type="PANTHER" id="PTHR46481">
    <property type="entry name" value="ZINC FINGER BED DOMAIN-CONTAINING PROTEIN 4"/>
    <property type="match status" value="1"/>
</dbReference>
<evidence type="ECO:0000256" key="5">
    <source>
        <dbReference type="ARBA" id="ARBA00023242"/>
    </source>
</evidence>
<dbReference type="OrthoDB" id="2423954at2759"/>
<organism evidence="6 7">
    <name type="scientific">Tricholomella constricta</name>
    <dbReference type="NCBI Taxonomy" id="117010"/>
    <lineage>
        <taxon>Eukaryota</taxon>
        <taxon>Fungi</taxon>
        <taxon>Dikarya</taxon>
        <taxon>Basidiomycota</taxon>
        <taxon>Agaricomycotina</taxon>
        <taxon>Agaricomycetes</taxon>
        <taxon>Agaricomycetidae</taxon>
        <taxon>Agaricales</taxon>
        <taxon>Tricholomatineae</taxon>
        <taxon>Lyophyllaceae</taxon>
        <taxon>Tricholomella</taxon>
    </lineage>
</organism>
<dbReference type="SUPFAM" id="SSF53098">
    <property type="entry name" value="Ribonuclease H-like"/>
    <property type="match status" value="1"/>
</dbReference>
<proteinExistence type="predicted"/>
<dbReference type="InterPro" id="IPR012337">
    <property type="entry name" value="RNaseH-like_sf"/>
</dbReference>
<reference evidence="6 7" key="1">
    <citation type="journal article" date="2020" name="ISME J.">
        <title>Uncovering the hidden diversity of litter-decomposition mechanisms in mushroom-forming fungi.</title>
        <authorList>
            <person name="Floudas D."/>
            <person name="Bentzer J."/>
            <person name="Ahren D."/>
            <person name="Johansson T."/>
            <person name="Persson P."/>
            <person name="Tunlid A."/>
        </authorList>
    </citation>
    <scope>NUCLEOTIDE SEQUENCE [LARGE SCALE GENOMIC DNA]</scope>
    <source>
        <strain evidence="6 7">CBS 661.87</strain>
    </source>
</reference>
<dbReference type="EMBL" id="JAACJP010000002">
    <property type="protein sequence ID" value="KAF5386718.1"/>
    <property type="molecule type" value="Genomic_DNA"/>
</dbReference>
<evidence type="ECO:0000256" key="4">
    <source>
        <dbReference type="ARBA" id="ARBA00022833"/>
    </source>
</evidence>
<keyword evidence="3" id="KW-0863">Zinc-finger</keyword>
<comment type="subcellular location">
    <subcellularLocation>
        <location evidence="1">Nucleus</location>
    </subcellularLocation>
</comment>
<accession>A0A8H5HNT1</accession>
<keyword evidence="2" id="KW-0479">Metal-binding</keyword>
<dbReference type="GO" id="GO:0008270">
    <property type="term" value="F:zinc ion binding"/>
    <property type="evidence" value="ECO:0007669"/>
    <property type="project" value="UniProtKB-KW"/>
</dbReference>